<accession>A0A6P6KUD0</accession>
<dbReference type="AlphaFoldDB" id="A0A6P6KUD0"/>
<reference evidence="2" key="1">
    <citation type="submission" date="2025-08" db="UniProtKB">
        <authorList>
            <consortium name="RefSeq"/>
        </authorList>
    </citation>
    <scope>IDENTIFICATION</scope>
    <source>
        <strain evidence="2">Wakin</strain>
        <tissue evidence="2">Muscle</tissue>
    </source>
</reference>
<dbReference type="RefSeq" id="XP_026074827.1">
    <property type="nucleotide sequence ID" value="XM_026219042.1"/>
</dbReference>
<name>A0A6P6KUD0_CARAU</name>
<protein>
    <submittedName>
        <fullName evidence="2">Disintegrin and metalloproteinase domain-containing protein 23-like</fullName>
    </submittedName>
</protein>
<dbReference type="KEGG" id="caua:113053775"/>
<dbReference type="OrthoDB" id="5951731at2759"/>
<dbReference type="GeneID" id="113053775"/>
<sequence length="123" mass="13864">MKCVCVLSVLEPEIPEETVSLLLQKDNDAAGQKHNASGPQQTKHTLTYPSHLIYFLNKASESIYHDLNPRRKIPDPHGQKVYLAQASLQLQAFGSQFILDLTFNNLPTACSRVSQRNLLRLHL</sequence>
<gene>
    <name evidence="2" type="primary">LOC113053775</name>
</gene>
<proteinExistence type="predicted"/>
<keyword evidence="1" id="KW-1185">Reference proteome</keyword>
<evidence type="ECO:0000313" key="2">
    <source>
        <dbReference type="RefSeq" id="XP_026074827.1"/>
    </source>
</evidence>
<organism evidence="1 2">
    <name type="scientific">Carassius auratus</name>
    <name type="common">Goldfish</name>
    <dbReference type="NCBI Taxonomy" id="7957"/>
    <lineage>
        <taxon>Eukaryota</taxon>
        <taxon>Metazoa</taxon>
        <taxon>Chordata</taxon>
        <taxon>Craniata</taxon>
        <taxon>Vertebrata</taxon>
        <taxon>Euteleostomi</taxon>
        <taxon>Actinopterygii</taxon>
        <taxon>Neopterygii</taxon>
        <taxon>Teleostei</taxon>
        <taxon>Ostariophysi</taxon>
        <taxon>Cypriniformes</taxon>
        <taxon>Cyprinidae</taxon>
        <taxon>Cyprininae</taxon>
        <taxon>Carassius</taxon>
    </lineage>
</organism>
<evidence type="ECO:0000313" key="1">
    <source>
        <dbReference type="Proteomes" id="UP000515129"/>
    </source>
</evidence>
<dbReference type="Proteomes" id="UP000515129">
    <property type="component" value="Chromosome 34"/>
</dbReference>